<dbReference type="InterPro" id="IPR009057">
    <property type="entry name" value="Homeodomain-like_sf"/>
</dbReference>
<keyword evidence="5" id="KW-0440">LIM domain</keyword>
<dbReference type="GO" id="GO:0005634">
    <property type="term" value="C:nucleus"/>
    <property type="evidence" value="ECO:0007669"/>
    <property type="project" value="UniProtKB-SubCell"/>
</dbReference>
<feature type="compositionally biased region" description="Polar residues" evidence="11">
    <location>
        <begin position="11"/>
        <end position="20"/>
    </location>
</feature>
<dbReference type="GO" id="GO:0003677">
    <property type="term" value="F:DNA binding"/>
    <property type="evidence" value="ECO:0007669"/>
    <property type="project" value="UniProtKB-UniRule"/>
</dbReference>
<evidence type="ECO:0000256" key="11">
    <source>
        <dbReference type="SAM" id="MobiDB-lite"/>
    </source>
</evidence>
<evidence type="ECO:0000313" key="14">
    <source>
        <dbReference type="Proteomes" id="UP001519460"/>
    </source>
</evidence>
<evidence type="ECO:0000259" key="12">
    <source>
        <dbReference type="PROSITE" id="PS50071"/>
    </source>
</evidence>
<dbReference type="PANTHER" id="PTHR24204:SF8">
    <property type="entry name" value="TAILUP, ISOFORM A"/>
    <property type="match status" value="1"/>
</dbReference>
<evidence type="ECO:0000256" key="10">
    <source>
        <dbReference type="RuleBase" id="RU000682"/>
    </source>
</evidence>
<accession>A0ABD0LQ08</accession>
<dbReference type="SUPFAM" id="SSF46689">
    <property type="entry name" value="Homeodomain-like"/>
    <property type="match status" value="1"/>
</dbReference>
<dbReference type="Pfam" id="PF00046">
    <property type="entry name" value="Homeodomain"/>
    <property type="match status" value="1"/>
</dbReference>
<organism evidence="13 14">
    <name type="scientific">Batillaria attramentaria</name>
    <dbReference type="NCBI Taxonomy" id="370345"/>
    <lineage>
        <taxon>Eukaryota</taxon>
        <taxon>Metazoa</taxon>
        <taxon>Spiralia</taxon>
        <taxon>Lophotrochozoa</taxon>
        <taxon>Mollusca</taxon>
        <taxon>Gastropoda</taxon>
        <taxon>Caenogastropoda</taxon>
        <taxon>Sorbeoconcha</taxon>
        <taxon>Cerithioidea</taxon>
        <taxon>Batillariidae</taxon>
        <taxon>Batillaria</taxon>
    </lineage>
</organism>
<evidence type="ECO:0000256" key="3">
    <source>
        <dbReference type="ARBA" id="ARBA00022737"/>
    </source>
</evidence>
<dbReference type="PROSITE" id="PS50071">
    <property type="entry name" value="HOMEOBOX_2"/>
    <property type="match status" value="1"/>
</dbReference>
<dbReference type="FunFam" id="1.10.10.60:FF:000041">
    <property type="entry name" value="insulin gene enhancer protein ISL-1"/>
    <property type="match status" value="1"/>
</dbReference>
<evidence type="ECO:0000256" key="8">
    <source>
        <dbReference type="ARBA" id="ARBA00023242"/>
    </source>
</evidence>
<keyword evidence="6 9" id="KW-0238">DNA-binding</keyword>
<comment type="caution">
    <text evidence="13">The sequence shown here is derived from an EMBL/GenBank/DDBJ whole genome shotgun (WGS) entry which is preliminary data.</text>
</comment>
<feature type="compositionally biased region" description="Gly residues" evidence="11">
    <location>
        <begin position="118"/>
        <end position="127"/>
    </location>
</feature>
<evidence type="ECO:0000256" key="4">
    <source>
        <dbReference type="ARBA" id="ARBA00022833"/>
    </source>
</evidence>
<feature type="DNA-binding region" description="Homeobox" evidence="9">
    <location>
        <begin position="139"/>
        <end position="198"/>
    </location>
</feature>
<reference evidence="13 14" key="1">
    <citation type="journal article" date="2023" name="Sci. Data">
        <title>Genome assembly of the Korean intertidal mud-creeper Batillaria attramentaria.</title>
        <authorList>
            <person name="Patra A.K."/>
            <person name="Ho P.T."/>
            <person name="Jun S."/>
            <person name="Lee S.J."/>
            <person name="Kim Y."/>
            <person name="Won Y.J."/>
        </authorList>
    </citation>
    <scope>NUCLEOTIDE SEQUENCE [LARGE SCALE GENOMIC DNA]</scope>
    <source>
        <strain evidence="13">Wonlab-2016</strain>
    </source>
</reference>
<evidence type="ECO:0000256" key="9">
    <source>
        <dbReference type="PROSITE-ProRule" id="PRU00108"/>
    </source>
</evidence>
<keyword evidence="8 9" id="KW-0539">Nucleus</keyword>
<protein>
    <recommendedName>
        <fullName evidence="12">Homeobox domain-containing protein</fullName>
    </recommendedName>
</protein>
<proteinExistence type="predicted"/>
<dbReference type="EMBL" id="JACVVK020000030">
    <property type="protein sequence ID" value="KAK7501769.1"/>
    <property type="molecule type" value="Genomic_DNA"/>
</dbReference>
<dbReference type="InterPro" id="IPR001356">
    <property type="entry name" value="HD"/>
</dbReference>
<name>A0ABD0LQ08_9CAEN</name>
<keyword evidence="4" id="KW-0862">Zinc</keyword>
<feature type="domain" description="Homeobox" evidence="12">
    <location>
        <begin position="137"/>
        <end position="197"/>
    </location>
</feature>
<gene>
    <name evidence="13" type="ORF">BaRGS_00007200</name>
</gene>
<dbReference type="Gene3D" id="1.10.10.60">
    <property type="entry name" value="Homeodomain-like"/>
    <property type="match status" value="1"/>
</dbReference>
<evidence type="ECO:0000256" key="5">
    <source>
        <dbReference type="ARBA" id="ARBA00023038"/>
    </source>
</evidence>
<evidence type="ECO:0000256" key="2">
    <source>
        <dbReference type="ARBA" id="ARBA00022723"/>
    </source>
</evidence>
<evidence type="ECO:0000256" key="6">
    <source>
        <dbReference type="ARBA" id="ARBA00023125"/>
    </source>
</evidence>
<dbReference type="AlphaFoldDB" id="A0ABD0LQ08"/>
<comment type="subcellular location">
    <subcellularLocation>
        <location evidence="1 9 10">Nucleus</location>
    </subcellularLocation>
</comment>
<feature type="region of interest" description="Disordered" evidence="11">
    <location>
        <begin position="118"/>
        <end position="138"/>
    </location>
</feature>
<dbReference type="PANTHER" id="PTHR24204">
    <property type="entry name" value="INSULIN GENE ENHANCER PROTEIN"/>
    <property type="match status" value="1"/>
</dbReference>
<evidence type="ECO:0000256" key="7">
    <source>
        <dbReference type="ARBA" id="ARBA00023155"/>
    </source>
</evidence>
<keyword evidence="7 9" id="KW-0371">Homeobox</keyword>
<evidence type="ECO:0000256" key="1">
    <source>
        <dbReference type="ARBA" id="ARBA00004123"/>
    </source>
</evidence>
<evidence type="ECO:0000313" key="13">
    <source>
        <dbReference type="EMBL" id="KAK7501769.1"/>
    </source>
</evidence>
<keyword evidence="2" id="KW-0479">Metal-binding</keyword>
<keyword evidence="14" id="KW-1185">Reference proteome</keyword>
<feature type="region of interest" description="Disordered" evidence="11">
    <location>
        <begin position="1"/>
        <end position="26"/>
    </location>
</feature>
<sequence length="797" mass="87979">MTTRRGHLQVVTPTHQCTSPERSRPTVEDMTEDKVIYKRVASPTLSTLVPVVSRPHHPDIQASPALGGAGNLDQLSISAACSESGCRELRRLAQEPSKTAGIMWRGFSLLPRLVGGGYGGPGGGPGNGKRAQHKGDHKTTRVRTVLNEKQLHTLRTCYNANPRPDALMKEQLTEMTGLSPRVIRVWFQNKRCKDKKRSILLKQMQAQQEKKLNPDLTLLERYFGARRLYSSAPSHLFPYLVPMLANFPVSLVNLHDIKRAHLGRFSLHGVPVASQPCRACEHIVGVFAREMQAFSAHRGEVWRRKSGKGDNLIRIGLAYACCPSYASQDPVQADDLDESLEAVVFRFLQLPEVIVTQGGCFPPQVCSAPHLQQGLSQTASSLHDLRVPLLSSAKPQTSPSAVEEIEEADNREQDMVHARHIQGSSFSCDVQLPPNCCTIVCTSLDVVKAPVAWWWDLIVGLLVTFTCTVAGFARRPNARAPERRLTEGGGKKSGTITSTGACWREDGMKIGSLSDHADRQFPDIQRFFFDLLSPAFDLQRELVHLEDMAVVGDEVLAKLVGEPLWKIDGHFNDKITLGVHVVAGWIRSRGCSCLQWNTGDSPNAVLVVERWGIVAALVRHCRVYRCDGLTVGRMTRHVSRGSSLSLVDDASNLPAALARQLEDHVVDLHLHLSESGGHGDVDVHVRHVKQHDVCHQLYLTLGSLTVHNTGPHSGQLQRPLNGVPMVASSPVRHEGPPGLQANPVEVQSYQTPWKALSEFAMQGEMDHQHPPFQQLVSRFLPPDDDDAVVTYLDEQSC</sequence>
<dbReference type="Proteomes" id="UP001519460">
    <property type="component" value="Unassembled WGS sequence"/>
</dbReference>
<dbReference type="InterPro" id="IPR047169">
    <property type="entry name" value="ISL1/2-like"/>
</dbReference>
<dbReference type="CDD" id="cd00086">
    <property type="entry name" value="homeodomain"/>
    <property type="match status" value="1"/>
</dbReference>
<dbReference type="SMART" id="SM00389">
    <property type="entry name" value="HOX"/>
    <property type="match status" value="1"/>
</dbReference>
<dbReference type="GO" id="GO:0046872">
    <property type="term" value="F:metal ion binding"/>
    <property type="evidence" value="ECO:0007669"/>
    <property type="project" value="UniProtKB-KW"/>
</dbReference>
<keyword evidence="3" id="KW-0677">Repeat</keyword>